<comment type="caution">
    <text evidence="2">The sequence shown here is derived from an EMBL/GenBank/DDBJ whole genome shotgun (WGS) entry which is preliminary data.</text>
</comment>
<proteinExistence type="predicted"/>
<dbReference type="PATRIC" id="fig|1121338.3.peg.1166"/>
<dbReference type="Proteomes" id="UP000075531">
    <property type="component" value="Unassembled WGS sequence"/>
</dbReference>
<accession>A0A151B4Y1</accession>
<name>A0A151B4Y1_9CLOT</name>
<evidence type="ECO:0000313" key="2">
    <source>
        <dbReference type="EMBL" id="KYH34965.1"/>
    </source>
</evidence>
<organism evidence="2 3">
    <name type="scientific">Clostridium tepidiprofundi DSM 19306</name>
    <dbReference type="NCBI Taxonomy" id="1121338"/>
    <lineage>
        <taxon>Bacteria</taxon>
        <taxon>Bacillati</taxon>
        <taxon>Bacillota</taxon>
        <taxon>Clostridia</taxon>
        <taxon>Eubacteriales</taxon>
        <taxon>Clostridiaceae</taxon>
        <taxon>Clostridium</taxon>
    </lineage>
</organism>
<reference evidence="2 3" key="1">
    <citation type="submission" date="2016-02" db="EMBL/GenBank/DDBJ databases">
        <title>Genome sequence of Clostridium tepidiprofundi DSM 19306.</title>
        <authorList>
            <person name="Poehlein A."/>
            <person name="Daniel R."/>
        </authorList>
    </citation>
    <scope>NUCLEOTIDE SEQUENCE [LARGE SCALE GENOMIC DNA]</scope>
    <source>
        <strain evidence="2 3">DSM 19306</strain>
    </source>
</reference>
<sequence>MKTFLVINASRCKMSHKNNKNNKDNKKVNQKTKKEVRKMQFETSNELGVSNESKKLGKKSGRVLLDE</sequence>
<dbReference type="EMBL" id="LTBA01000008">
    <property type="protein sequence ID" value="KYH34965.1"/>
    <property type="molecule type" value="Genomic_DNA"/>
</dbReference>
<evidence type="ECO:0000256" key="1">
    <source>
        <dbReference type="SAM" id="MobiDB-lite"/>
    </source>
</evidence>
<evidence type="ECO:0000313" key="3">
    <source>
        <dbReference type="Proteomes" id="UP000075531"/>
    </source>
</evidence>
<protein>
    <recommendedName>
        <fullName evidence="4">Small, acid-soluble spore protein, alpha/beta type</fullName>
    </recommendedName>
</protein>
<evidence type="ECO:0008006" key="4">
    <source>
        <dbReference type="Google" id="ProtNLM"/>
    </source>
</evidence>
<feature type="region of interest" description="Disordered" evidence="1">
    <location>
        <begin position="7"/>
        <end position="67"/>
    </location>
</feature>
<dbReference type="AlphaFoldDB" id="A0A151B4Y1"/>
<keyword evidence="3" id="KW-1185">Reference proteome</keyword>
<gene>
    <name evidence="2" type="ORF">CLTEP_11290</name>
</gene>
<feature type="compositionally biased region" description="Polar residues" evidence="1">
    <location>
        <begin position="41"/>
        <end position="51"/>
    </location>
</feature>